<gene>
    <name evidence="2" type="ORF">G7Y89_g11587</name>
</gene>
<dbReference type="Pfam" id="PF06985">
    <property type="entry name" value="HET"/>
    <property type="match status" value="1"/>
</dbReference>
<comment type="caution">
    <text evidence="2">The sequence shown here is derived from an EMBL/GenBank/DDBJ whole genome shotgun (WGS) entry which is preliminary data.</text>
</comment>
<sequence>MSATIAPNCYCYQPLLEPDSIRILLLQPARSHEIDLEGSLIHTTLSDCDDDIIEPFTALSYVWGDSGKTELAHVDAQSVAITPTLDAALRDLRDSTRVRKIWADALCIDQSNNEEKAQQVVNMGEVYKTAARTIIHLGPLTPQADRVLEHVPRRNCGRNVAPGGSYATIVKEAEEDLLTRTWFRRVWVFQELVLSRDPWIQCGSKMVRWVDVCHLLIPPSNDHDIFRESLNKGLSGVQILRQMENSRKIGNEPIWDLLIKRRGLGATDPRDMVYAHMGMASDSSTLSQYVSIDYRQEHDVSEVYVQVTRYIIDKIGLSSVFSLIEETPFEERLPRLPSWTPDWRKTTTKKNARRDYTHQRFHLFTQNPHILAHIGYIFDVIAENTSNPSQKEVVGVTLTTHGKFDSIGNRKSAKTREGRDSVVPRHARTGDAIIYLCSCTSFVVARRIEKSDPDLDESLWQKYTNSDRLVLLNKRLPIEHSLFVGVCSLRAMGKLVRPEDRAWSLAQPDLRLIALH</sequence>
<accession>A0A8H4RC30</accession>
<evidence type="ECO:0000313" key="2">
    <source>
        <dbReference type="EMBL" id="KAF4626566.1"/>
    </source>
</evidence>
<organism evidence="2 3">
    <name type="scientific">Cudoniella acicularis</name>
    <dbReference type="NCBI Taxonomy" id="354080"/>
    <lineage>
        <taxon>Eukaryota</taxon>
        <taxon>Fungi</taxon>
        <taxon>Dikarya</taxon>
        <taxon>Ascomycota</taxon>
        <taxon>Pezizomycotina</taxon>
        <taxon>Leotiomycetes</taxon>
        <taxon>Helotiales</taxon>
        <taxon>Tricladiaceae</taxon>
        <taxon>Cudoniella</taxon>
    </lineage>
</organism>
<dbReference type="EMBL" id="JAAMPI010001129">
    <property type="protein sequence ID" value="KAF4626566.1"/>
    <property type="molecule type" value="Genomic_DNA"/>
</dbReference>
<keyword evidence="3" id="KW-1185">Reference proteome</keyword>
<evidence type="ECO:0000259" key="1">
    <source>
        <dbReference type="Pfam" id="PF06985"/>
    </source>
</evidence>
<dbReference type="OrthoDB" id="2157530at2759"/>
<protein>
    <recommendedName>
        <fullName evidence="1">Heterokaryon incompatibility domain-containing protein</fullName>
    </recommendedName>
</protein>
<dbReference type="PANTHER" id="PTHR24148">
    <property type="entry name" value="ANKYRIN REPEAT DOMAIN-CONTAINING PROTEIN 39 HOMOLOG-RELATED"/>
    <property type="match status" value="1"/>
</dbReference>
<proteinExistence type="predicted"/>
<dbReference type="Proteomes" id="UP000566819">
    <property type="component" value="Unassembled WGS sequence"/>
</dbReference>
<name>A0A8H4RC30_9HELO</name>
<feature type="domain" description="Heterokaryon incompatibility" evidence="1">
    <location>
        <begin position="56"/>
        <end position="191"/>
    </location>
</feature>
<reference evidence="2 3" key="1">
    <citation type="submission" date="2020-03" db="EMBL/GenBank/DDBJ databases">
        <title>Draft Genome Sequence of Cudoniella acicularis.</title>
        <authorList>
            <person name="Buettner E."/>
            <person name="Kellner H."/>
        </authorList>
    </citation>
    <scope>NUCLEOTIDE SEQUENCE [LARGE SCALE GENOMIC DNA]</scope>
    <source>
        <strain evidence="2 3">DSM 108380</strain>
    </source>
</reference>
<evidence type="ECO:0000313" key="3">
    <source>
        <dbReference type="Proteomes" id="UP000566819"/>
    </source>
</evidence>
<dbReference type="InterPro" id="IPR010730">
    <property type="entry name" value="HET"/>
</dbReference>
<dbReference type="AlphaFoldDB" id="A0A8H4RC30"/>
<dbReference type="InterPro" id="IPR052895">
    <property type="entry name" value="HetReg/Transcr_Mod"/>
</dbReference>
<dbReference type="PANTHER" id="PTHR24148:SF73">
    <property type="entry name" value="HET DOMAIN PROTEIN (AFU_ORTHOLOGUE AFUA_8G01020)"/>
    <property type="match status" value="1"/>
</dbReference>